<proteinExistence type="predicted"/>
<sequence>MALFRPRLIKVSLLTNACLIAYFCLEKFSVHESCSQIFTLSLSHHHWDEANSDIQLSRNTAPYDLERNEFSLQVPRPSDDTTVNSNKLQVKQEVTEHLHASGISNGAPDPPPLSLEKKMFPDFRGCASRPSLPIQSQHGEYWILENYIPADLSFRCDESITYTTHGEYAHLDNIETITSRWQGPVSIGLYAPGGDFNIATSIIMYLRDCRTESIRKYVAFHLIYHTDYIPEKIPTTEELMGRKMNCSADPPNWMNVTSYRRQKGLVYPINVARNVARSMATTYFVFPSDIELYPSVNFIPEFLEMLKKPDVSNTTQPRVYVFPIFEVEENSLPPKTKEELIKMLDSKHAIPFHERICKPCHNIPHSEEWRVDTVKPGLSVFKVSRREGSFKSWEPFYVGTHGEPLFDERLSWEGKSDKHIQ</sequence>
<dbReference type="KEGG" id="hazt:108670864"/>
<keyword evidence="1" id="KW-0732">Signal</keyword>
<evidence type="ECO:0000313" key="2">
    <source>
        <dbReference type="Proteomes" id="UP000694843"/>
    </source>
</evidence>
<dbReference type="OrthoDB" id="9974378at2759"/>
<dbReference type="PANTHER" id="PTHR47412">
    <property type="entry name" value="FI01434P-RELATED"/>
    <property type="match status" value="1"/>
</dbReference>
<evidence type="ECO:0000313" key="3">
    <source>
        <dbReference type="RefSeq" id="XP_018013843.2"/>
    </source>
</evidence>
<dbReference type="OMA" id="FHERICK"/>
<dbReference type="GeneID" id="108670864"/>
<feature type="non-terminal residue" evidence="3">
    <location>
        <position position="421"/>
    </location>
</feature>
<dbReference type="PANTHER" id="PTHR47412:SF1">
    <property type="entry name" value="FI01434P-RELATED"/>
    <property type="match status" value="1"/>
</dbReference>
<feature type="chain" id="PRO_5037687428" evidence="1">
    <location>
        <begin position="22"/>
        <end position="421"/>
    </location>
</feature>
<dbReference type="Pfam" id="PF13896">
    <property type="entry name" value="Glyco_transf_49"/>
    <property type="match status" value="1"/>
</dbReference>
<dbReference type="RefSeq" id="XP_018013843.2">
    <property type="nucleotide sequence ID" value="XM_018158354.2"/>
</dbReference>
<dbReference type="Proteomes" id="UP000694843">
    <property type="component" value="Unplaced"/>
</dbReference>
<accession>A0A8B7NJK8</accession>
<name>A0A8B7NJK8_HYAAZ</name>
<protein>
    <submittedName>
        <fullName evidence="3">Beta-1,4-glucuronyltransferase 1-like</fullName>
    </submittedName>
</protein>
<reference evidence="3" key="1">
    <citation type="submission" date="2025-08" db="UniProtKB">
        <authorList>
            <consortium name="RefSeq"/>
        </authorList>
    </citation>
    <scope>IDENTIFICATION</scope>
    <source>
        <tissue evidence="3">Whole organism</tissue>
    </source>
</reference>
<keyword evidence="2" id="KW-1185">Reference proteome</keyword>
<gene>
    <name evidence="3" type="primary">LOC108670864</name>
</gene>
<evidence type="ECO:0000256" key="1">
    <source>
        <dbReference type="SAM" id="SignalP"/>
    </source>
</evidence>
<organism evidence="2 3">
    <name type="scientific">Hyalella azteca</name>
    <name type="common">Amphipod</name>
    <dbReference type="NCBI Taxonomy" id="294128"/>
    <lineage>
        <taxon>Eukaryota</taxon>
        <taxon>Metazoa</taxon>
        <taxon>Ecdysozoa</taxon>
        <taxon>Arthropoda</taxon>
        <taxon>Crustacea</taxon>
        <taxon>Multicrustacea</taxon>
        <taxon>Malacostraca</taxon>
        <taxon>Eumalacostraca</taxon>
        <taxon>Peracarida</taxon>
        <taxon>Amphipoda</taxon>
        <taxon>Senticaudata</taxon>
        <taxon>Talitrida</taxon>
        <taxon>Talitroidea</taxon>
        <taxon>Hyalellidae</taxon>
        <taxon>Hyalella</taxon>
    </lineage>
</organism>
<dbReference type="AlphaFoldDB" id="A0A8B7NJK8"/>
<feature type="signal peptide" evidence="1">
    <location>
        <begin position="1"/>
        <end position="21"/>
    </location>
</feature>